<evidence type="ECO:0008006" key="3">
    <source>
        <dbReference type="Google" id="ProtNLM"/>
    </source>
</evidence>
<reference evidence="1" key="1">
    <citation type="submission" date="2023-03" db="EMBL/GenBank/DDBJ databases">
        <title>Massive genome expansion in bonnet fungi (Mycena s.s.) driven by repeated elements and novel gene families across ecological guilds.</title>
        <authorList>
            <consortium name="Lawrence Berkeley National Laboratory"/>
            <person name="Harder C.B."/>
            <person name="Miyauchi S."/>
            <person name="Viragh M."/>
            <person name="Kuo A."/>
            <person name="Thoen E."/>
            <person name="Andreopoulos B."/>
            <person name="Lu D."/>
            <person name="Skrede I."/>
            <person name="Drula E."/>
            <person name="Henrissat B."/>
            <person name="Morin E."/>
            <person name="Kohler A."/>
            <person name="Barry K."/>
            <person name="LaButti K."/>
            <person name="Morin E."/>
            <person name="Salamov A."/>
            <person name="Lipzen A."/>
            <person name="Mereny Z."/>
            <person name="Hegedus B."/>
            <person name="Baldrian P."/>
            <person name="Stursova M."/>
            <person name="Weitz H."/>
            <person name="Taylor A."/>
            <person name="Grigoriev I.V."/>
            <person name="Nagy L.G."/>
            <person name="Martin F."/>
            <person name="Kauserud H."/>
        </authorList>
    </citation>
    <scope>NUCLEOTIDE SEQUENCE</scope>
    <source>
        <strain evidence="1">CBHHK067</strain>
    </source>
</reference>
<dbReference type="AlphaFoldDB" id="A0AAD7CQK6"/>
<comment type="caution">
    <text evidence="1">The sequence shown here is derived from an EMBL/GenBank/DDBJ whole genome shotgun (WGS) entry which is preliminary data.</text>
</comment>
<dbReference type="InterPro" id="IPR011330">
    <property type="entry name" value="Glyco_hydro/deAcase_b/a-brl"/>
</dbReference>
<dbReference type="Proteomes" id="UP001221757">
    <property type="component" value="Unassembled WGS sequence"/>
</dbReference>
<dbReference type="SUPFAM" id="SSF88713">
    <property type="entry name" value="Glycoside hydrolase/deacetylase"/>
    <property type="match status" value="1"/>
</dbReference>
<dbReference type="GO" id="GO:0005975">
    <property type="term" value="P:carbohydrate metabolic process"/>
    <property type="evidence" value="ECO:0007669"/>
    <property type="project" value="InterPro"/>
</dbReference>
<evidence type="ECO:0000313" key="1">
    <source>
        <dbReference type="EMBL" id="KAJ7658429.1"/>
    </source>
</evidence>
<organism evidence="1 2">
    <name type="scientific">Mycena rosella</name>
    <name type="common">Pink bonnet</name>
    <name type="synonym">Agaricus rosellus</name>
    <dbReference type="NCBI Taxonomy" id="1033263"/>
    <lineage>
        <taxon>Eukaryota</taxon>
        <taxon>Fungi</taxon>
        <taxon>Dikarya</taxon>
        <taxon>Basidiomycota</taxon>
        <taxon>Agaricomycotina</taxon>
        <taxon>Agaricomycetes</taxon>
        <taxon>Agaricomycetidae</taxon>
        <taxon>Agaricales</taxon>
        <taxon>Marasmiineae</taxon>
        <taxon>Mycenaceae</taxon>
        <taxon>Mycena</taxon>
    </lineage>
</organism>
<dbReference type="Gene3D" id="3.20.20.370">
    <property type="entry name" value="Glycoside hydrolase/deacetylase"/>
    <property type="match status" value="1"/>
</dbReference>
<feature type="non-terminal residue" evidence="1">
    <location>
        <position position="120"/>
    </location>
</feature>
<keyword evidence="2" id="KW-1185">Reference proteome</keyword>
<protein>
    <recommendedName>
        <fullName evidence="3">Chitin deacetylase</fullName>
    </recommendedName>
</protein>
<name>A0AAD7CQK6_MYCRO</name>
<gene>
    <name evidence="1" type="ORF">B0H17DRAFT_1262317</name>
</gene>
<sequence>MYHVEHRSEPHCRGFIYDPAFTGIVYRLYNYLVLQGSYIWNQSLAIWDFDSSDTRSSTVAQSEALYNGIMKNHPASVLAVNHDTHASYSHQVLPYAISKLQGAGYHLITLAECLGMSPYQ</sequence>
<dbReference type="EMBL" id="JARKIE010000281">
    <property type="protein sequence ID" value="KAJ7658429.1"/>
    <property type="molecule type" value="Genomic_DNA"/>
</dbReference>
<accession>A0AAD7CQK6</accession>
<evidence type="ECO:0000313" key="2">
    <source>
        <dbReference type="Proteomes" id="UP001221757"/>
    </source>
</evidence>
<proteinExistence type="predicted"/>